<dbReference type="PROSITE" id="PS50181">
    <property type="entry name" value="FBOX"/>
    <property type="match status" value="1"/>
</dbReference>
<dbReference type="PaxDb" id="3708-A0A078GK09"/>
<dbReference type="InterPro" id="IPR001810">
    <property type="entry name" value="F-box_dom"/>
</dbReference>
<evidence type="ECO:0000313" key="3">
    <source>
        <dbReference type="Proteomes" id="UP000028999"/>
    </source>
</evidence>
<keyword evidence="3" id="KW-1185">Reference proteome</keyword>
<dbReference type="Proteomes" id="UP000028999">
    <property type="component" value="Unassembled WGS sequence"/>
</dbReference>
<gene>
    <name evidence="2" type="primary">BnaC03g69590D</name>
    <name evidence="2" type="ORF">GSBRNA2T00033065001</name>
</gene>
<organism evidence="2 3">
    <name type="scientific">Brassica napus</name>
    <name type="common">Rape</name>
    <dbReference type="NCBI Taxonomy" id="3708"/>
    <lineage>
        <taxon>Eukaryota</taxon>
        <taxon>Viridiplantae</taxon>
        <taxon>Streptophyta</taxon>
        <taxon>Embryophyta</taxon>
        <taxon>Tracheophyta</taxon>
        <taxon>Spermatophyta</taxon>
        <taxon>Magnoliopsida</taxon>
        <taxon>eudicotyledons</taxon>
        <taxon>Gunneridae</taxon>
        <taxon>Pentapetalae</taxon>
        <taxon>rosids</taxon>
        <taxon>malvids</taxon>
        <taxon>Brassicales</taxon>
        <taxon>Brassicaceae</taxon>
        <taxon>Brassiceae</taxon>
        <taxon>Brassica</taxon>
    </lineage>
</organism>
<reference evidence="2 3" key="1">
    <citation type="journal article" date="2014" name="Science">
        <title>Plant genetics. Early allopolyploid evolution in the post-Neolithic Brassica napus oilseed genome.</title>
        <authorList>
            <person name="Chalhoub B."/>
            <person name="Denoeud F."/>
            <person name="Liu S."/>
            <person name="Parkin I.A."/>
            <person name="Tang H."/>
            <person name="Wang X."/>
            <person name="Chiquet J."/>
            <person name="Belcram H."/>
            <person name="Tong C."/>
            <person name="Samans B."/>
            <person name="Correa M."/>
            <person name="Da Silva C."/>
            <person name="Just J."/>
            <person name="Falentin C."/>
            <person name="Koh C.S."/>
            <person name="Le Clainche I."/>
            <person name="Bernard M."/>
            <person name="Bento P."/>
            <person name="Noel B."/>
            <person name="Labadie K."/>
            <person name="Alberti A."/>
            <person name="Charles M."/>
            <person name="Arnaud D."/>
            <person name="Guo H."/>
            <person name="Daviaud C."/>
            <person name="Alamery S."/>
            <person name="Jabbari K."/>
            <person name="Zhao M."/>
            <person name="Edger P.P."/>
            <person name="Chelaifa H."/>
            <person name="Tack D."/>
            <person name="Lassalle G."/>
            <person name="Mestiri I."/>
            <person name="Schnel N."/>
            <person name="Le Paslier M.C."/>
            <person name="Fan G."/>
            <person name="Renault V."/>
            <person name="Bayer P.E."/>
            <person name="Golicz A.A."/>
            <person name="Manoli S."/>
            <person name="Lee T.H."/>
            <person name="Thi V.H."/>
            <person name="Chalabi S."/>
            <person name="Hu Q."/>
            <person name="Fan C."/>
            <person name="Tollenaere R."/>
            <person name="Lu Y."/>
            <person name="Battail C."/>
            <person name="Shen J."/>
            <person name="Sidebottom C.H."/>
            <person name="Wang X."/>
            <person name="Canaguier A."/>
            <person name="Chauveau A."/>
            <person name="Berard A."/>
            <person name="Deniot G."/>
            <person name="Guan M."/>
            <person name="Liu Z."/>
            <person name="Sun F."/>
            <person name="Lim Y.P."/>
            <person name="Lyons E."/>
            <person name="Town C.D."/>
            <person name="Bancroft I."/>
            <person name="Wang X."/>
            <person name="Meng J."/>
            <person name="Ma J."/>
            <person name="Pires J.C."/>
            <person name="King G.J."/>
            <person name="Brunel D."/>
            <person name="Delourme R."/>
            <person name="Renard M."/>
            <person name="Aury J.M."/>
            <person name="Adams K.L."/>
            <person name="Batley J."/>
            <person name="Snowdon R.J."/>
            <person name="Tost J."/>
            <person name="Edwards D."/>
            <person name="Zhou Y."/>
            <person name="Hua W."/>
            <person name="Sharpe A.G."/>
            <person name="Paterson A.H."/>
            <person name="Guan C."/>
            <person name="Wincker P."/>
        </authorList>
    </citation>
    <scope>NUCLEOTIDE SEQUENCE [LARGE SCALE GENOMIC DNA]</scope>
    <source>
        <strain evidence="3">cv. Darmor-bzh</strain>
    </source>
</reference>
<feature type="domain" description="F-box" evidence="1">
    <location>
        <begin position="1"/>
        <end position="33"/>
    </location>
</feature>
<proteinExistence type="predicted"/>
<sequence>MMMISDLPNDLESEILARVPAKSLSELKTTCKRCVVVWNPCTGETKMIKPRTRESVVC</sequence>
<evidence type="ECO:0000313" key="2">
    <source>
        <dbReference type="EMBL" id="CDY25716.1"/>
    </source>
</evidence>
<dbReference type="InterPro" id="IPR036047">
    <property type="entry name" value="F-box-like_dom_sf"/>
</dbReference>
<dbReference type="EMBL" id="LK032179">
    <property type="protein sequence ID" value="CDY25716.1"/>
    <property type="molecule type" value="Genomic_DNA"/>
</dbReference>
<dbReference type="Pfam" id="PF00646">
    <property type="entry name" value="F-box"/>
    <property type="match status" value="1"/>
</dbReference>
<name>A0A078GK09_BRANA</name>
<dbReference type="SUPFAM" id="SSF81383">
    <property type="entry name" value="F-box domain"/>
    <property type="match status" value="1"/>
</dbReference>
<dbReference type="AlphaFoldDB" id="A0A078GK09"/>
<protein>
    <submittedName>
        <fullName evidence="2">BnaC03g69590D protein</fullName>
    </submittedName>
</protein>
<accession>A0A078GK09</accession>
<evidence type="ECO:0000259" key="1">
    <source>
        <dbReference type="PROSITE" id="PS50181"/>
    </source>
</evidence>
<dbReference type="Gramene" id="CDY25716">
    <property type="protein sequence ID" value="CDY25716"/>
    <property type="gene ID" value="GSBRNA2T00033065001"/>
</dbReference>